<dbReference type="Proteomes" id="UP000824281">
    <property type="component" value="Chromosome"/>
</dbReference>
<dbReference type="Pfam" id="PF13181">
    <property type="entry name" value="TPR_8"/>
    <property type="match status" value="1"/>
</dbReference>
<evidence type="ECO:0000313" key="7">
    <source>
        <dbReference type="Proteomes" id="UP000824281"/>
    </source>
</evidence>
<feature type="domain" description="DUF3857" evidence="5">
    <location>
        <begin position="73"/>
        <end position="229"/>
    </location>
</feature>
<keyword evidence="7" id="KW-1185">Reference proteome</keyword>
<dbReference type="SUPFAM" id="SSF48452">
    <property type="entry name" value="TPR-like"/>
    <property type="match status" value="1"/>
</dbReference>
<dbReference type="PANTHER" id="PTHR44858">
    <property type="entry name" value="TETRATRICOPEPTIDE REPEAT PROTEIN 6"/>
    <property type="match status" value="1"/>
</dbReference>
<feature type="repeat" description="TPR" evidence="3">
    <location>
        <begin position="859"/>
        <end position="892"/>
    </location>
</feature>
<evidence type="ECO:0000313" key="6">
    <source>
        <dbReference type="EMBL" id="QZD89805.1"/>
    </source>
</evidence>
<name>A0ABX8ZLB2_9SPHN</name>
<keyword evidence="2 3" id="KW-0802">TPR repeat</keyword>
<dbReference type="Gene3D" id="1.25.40.10">
    <property type="entry name" value="Tetratricopeptide repeat domain"/>
    <property type="match status" value="2"/>
</dbReference>
<gene>
    <name evidence="6" type="ORF">K3148_13570</name>
</gene>
<dbReference type="InterPro" id="IPR050498">
    <property type="entry name" value="Ycf3"/>
</dbReference>
<dbReference type="InterPro" id="IPR019734">
    <property type="entry name" value="TPR_rpt"/>
</dbReference>
<evidence type="ECO:0000256" key="4">
    <source>
        <dbReference type="SAM" id="SignalP"/>
    </source>
</evidence>
<dbReference type="Pfam" id="PF12969">
    <property type="entry name" value="DUF3857"/>
    <property type="match status" value="1"/>
</dbReference>
<dbReference type="Gene3D" id="3.10.620.30">
    <property type="match status" value="1"/>
</dbReference>
<evidence type="ECO:0000256" key="1">
    <source>
        <dbReference type="ARBA" id="ARBA00022737"/>
    </source>
</evidence>
<keyword evidence="4" id="KW-0732">Signal</keyword>
<dbReference type="InterPro" id="IPR024618">
    <property type="entry name" value="DUF3857"/>
</dbReference>
<protein>
    <submittedName>
        <fullName evidence="6">DUF3857 domain-containing protein</fullName>
    </submittedName>
</protein>
<dbReference type="InterPro" id="IPR038765">
    <property type="entry name" value="Papain-like_cys_pep_sf"/>
</dbReference>
<proteinExistence type="predicted"/>
<dbReference type="PANTHER" id="PTHR44858:SF1">
    <property type="entry name" value="UDP-N-ACETYLGLUCOSAMINE--PEPTIDE N-ACETYLGLUCOSAMINYLTRANSFERASE SPINDLY-RELATED"/>
    <property type="match status" value="1"/>
</dbReference>
<dbReference type="RefSeq" id="WP_221425282.1">
    <property type="nucleotide sequence ID" value="NZ_CP081295.1"/>
</dbReference>
<feature type="chain" id="PRO_5046720284" evidence="4">
    <location>
        <begin position="31"/>
        <end position="938"/>
    </location>
</feature>
<feature type="signal peptide" evidence="4">
    <location>
        <begin position="1"/>
        <end position="30"/>
    </location>
</feature>
<dbReference type="InterPro" id="IPR011990">
    <property type="entry name" value="TPR-like_helical_dom_sf"/>
</dbReference>
<accession>A0ABX8ZLB2</accession>
<dbReference type="PROSITE" id="PS50005">
    <property type="entry name" value="TPR"/>
    <property type="match status" value="1"/>
</dbReference>
<dbReference type="EMBL" id="CP081295">
    <property type="protein sequence ID" value="QZD89805.1"/>
    <property type="molecule type" value="Genomic_DNA"/>
</dbReference>
<evidence type="ECO:0000259" key="5">
    <source>
        <dbReference type="Pfam" id="PF12969"/>
    </source>
</evidence>
<evidence type="ECO:0000256" key="3">
    <source>
        <dbReference type="PROSITE-ProRule" id="PRU00339"/>
    </source>
</evidence>
<evidence type="ECO:0000256" key="2">
    <source>
        <dbReference type="ARBA" id="ARBA00022803"/>
    </source>
</evidence>
<sequence>MNDKMNLRTSRSFLFASASIALVFSSPALAGEDVVYADAPDWIEPAELAWVDVEKGPSTLIYDWQHRLEGGVVTSYTDTAFRIDNPDMLMQQGTISLAWMPDKGDLTVHRVEILRGDESIDLIGTGSQFEVIRREQGLEQRLLDGELTATLAVPGLKVGDILRVTHSVTTDDQALGEEMQASQWLYADPWKVGFSRARVSWPEGADVYWRAEDVAGVEAPELENGYRTIDVTLPIAKLPDMPGDAPSRFTRGAMLRVGTFADWQDLSRVFAPHYVEAARIADDGDVAAEARRIMGATSDPLTRAAMAVRTVQDDVSYLLNGLDGGNYMPQTAAETWEKRYGDCKAKSVLLFSLLSQMGIEAVPVLVSTSGGDAIPELLPIPGNFDHMIVRATIDGTDYWLDGTSAATRLSNIGNVPAFFHALPLTEQGADLVTMDQREPATPDMIMALSTDYSAGIDLPSLFEMSMTFSGPQGARLRAMADEQDEDTLRQIATGFANSAGAGAAVSDVTVTYDEEAAVGVMKLVGVMPSAFAWSDGRLRMESGDDQNFVFNPDRARPEWRDIPVQTPGPSRNRVEAVVILPGDASAFTQTGPAIFDESFANTRIAGRTDTSGNRIVSSVDVIQTLGEIAPAEISANKRAVRQINAMEVELIAPEDVTWRWQRDPSEIARRVKPLIEAYDAAVEFSAEDDYSVHAQRANFRTQIYDWEGALEDLDLLVEKDTSANVLTWRASVLGALGRDAEAIADARRAYELDPNSSNAFFLAELLAYDGKRDEALELLEQVPVSEEESGNYASTYATVAGLAGKTDAALELLGDEVADKPLNASVLNADCWFRGLFNIGVDSAMATCTKAIERATDSAPMLDSRAMVSYRMGDYDAALKDLDSALELVPGLSASLYLRGIVRLEQGDAGGREDIATALRMEPYLARRYAMHGVAPKD</sequence>
<dbReference type="SUPFAM" id="SSF54001">
    <property type="entry name" value="Cysteine proteinases"/>
    <property type="match status" value="1"/>
</dbReference>
<dbReference type="SMART" id="SM00028">
    <property type="entry name" value="TPR"/>
    <property type="match status" value="2"/>
</dbReference>
<keyword evidence="1" id="KW-0677">Repeat</keyword>
<dbReference type="Gene3D" id="2.60.40.3140">
    <property type="match status" value="1"/>
</dbReference>
<reference evidence="6 7" key="1">
    <citation type="submission" date="2021-08" db="EMBL/GenBank/DDBJ databases">
        <title>Comparative Genomics Analysis of the Genus Qipengyuania Reveals Extensive Genetic Diversity and Metabolic Versatility, Including the Description of Fifteen Novel Species.</title>
        <authorList>
            <person name="Liu Y."/>
        </authorList>
    </citation>
    <scope>NUCLEOTIDE SEQUENCE [LARGE SCALE GENOMIC DNA]</scope>
    <source>
        <strain evidence="6 7">1NDH13</strain>
    </source>
</reference>
<organism evidence="6 7">
    <name type="scientific">Qipengyuania aurantiaca</name>
    <dbReference type="NCBI Taxonomy" id="2867233"/>
    <lineage>
        <taxon>Bacteria</taxon>
        <taxon>Pseudomonadati</taxon>
        <taxon>Pseudomonadota</taxon>
        <taxon>Alphaproteobacteria</taxon>
        <taxon>Sphingomonadales</taxon>
        <taxon>Erythrobacteraceae</taxon>
        <taxon>Qipengyuania</taxon>
    </lineage>
</organism>